<feature type="chain" id="PRO_5043429615" description="Secreted protein" evidence="1">
    <location>
        <begin position="30"/>
        <end position="201"/>
    </location>
</feature>
<keyword evidence="1" id="KW-0732">Signal</keyword>
<evidence type="ECO:0000256" key="1">
    <source>
        <dbReference type="SAM" id="SignalP"/>
    </source>
</evidence>
<comment type="caution">
    <text evidence="2">The sequence shown here is derived from an EMBL/GenBank/DDBJ whole genome shotgun (WGS) entry which is preliminary data.</text>
</comment>
<name>A0AAV9ZHM6_9AGAR</name>
<evidence type="ECO:0000313" key="2">
    <source>
        <dbReference type="EMBL" id="KAK6983805.1"/>
    </source>
</evidence>
<protein>
    <recommendedName>
        <fullName evidence="4">Secreted protein</fullName>
    </recommendedName>
</protein>
<dbReference type="EMBL" id="JAWWNJ010000147">
    <property type="protein sequence ID" value="KAK6983805.1"/>
    <property type="molecule type" value="Genomic_DNA"/>
</dbReference>
<organism evidence="2 3">
    <name type="scientific">Favolaschia claudopus</name>
    <dbReference type="NCBI Taxonomy" id="2862362"/>
    <lineage>
        <taxon>Eukaryota</taxon>
        <taxon>Fungi</taxon>
        <taxon>Dikarya</taxon>
        <taxon>Basidiomycota</taxon>
        <taxon>Agaricomycotina</taxon>
        <taxon>Agaricomycetes</taxon>
        <taxon>Agaricomycetidae</taxon>
        <taxon>Agaricales</taxon>
        <taxon>Marasmiineae</taxon>
        <taxon>Mycenaceae</taxon>
        <taxon>Favolaschia</taxon>
    </lineage>
</organism>
<gene>
    <name evidence="2" type="ORF">R3P38DRAFT_410429</name>
</gene>
<dbReference type="AlphaFoldDB" id="A0AAV9ZHM6"/>
<keyword evidence="3" id="KW-1185">Reference proteome</keyword>
<evidence type="ECO:0000313" key="3">
    <source>
        <dbReference type="Proteomes" id="UP001362999"/>
    </source>
</evidence>
<accession>A0AAV9ZHM6</accession>
<feature type="signal peptide" evidence="1">
    <location>
        <begin position="1"/>
        <end position="29"/>
    </location>
</feature>
<proteinExistence type="predicted"/>
<dbReference type="Proteomes" id="UP001362999">
    <property type="component" value="Unassembled WGS sequence"/>
</dbReference>
<sequence length="201" mass="21430">MRGFSMSYVCVHSISSLLWRSLAASGGAAYDGVGVSLSAAPSPPSVPFAELLLRGEWEDEEEVVRPYLGSRRRTLCSGWVGAMRCEGEGMGGDWGEEAEDGKMSVVEWRTDCRNKVDEGARSIAPIGATTCPCARCIGFSSLARGEVSCGAAVDGLFRSLGLGTSSRRIHAPSPMRSRTTGYSRAQVGLVLLFSAWRGTRA</sequence>
<reference evidence="2 3" key="1">
    <citation type="journal article" date="2024" name="J Genomics">
        <title>Draft genome sequencing and assembly of Favolaschia claudopus CIRM-BRFM 2984 isolated from oak limbs.</title>
        <authorList>
            <person name="Navarro D."/>
            <person name="Drula E."/>
            <person name="Chaduli D."/>
            <person name="Cazenave R."/>
            <person name="Ahrendt S."/>
            <person name="Wang J."/>
            <person name="Lipzen A."/>
            <person name="Daum C."/>
            <person name="Barry K."/>
            <person name="Grigoriev I.V."/>
            <person name="Favel A."/>
            <person name="Rosso M.N."/>
            <person name="Martin F."/>
        </authorList>
    </citation>
    <scope>NUCLEOTIDE SEQUENCE [LARGE SCALE GENOMIC DNA]</scope>
    <source>
        <strain evidence="2 3">CIRM-BRFM 2984</strain>
    </source>
</reference>
<evidence type="ECO:0008006" key="4">
    <source>
        <dbReference type="Google" id="ProtNLM"/>
    </source>
</evidence>